<comment type="similarity">
    <text evidence="1">Belongs to the caleosin family.</text>
</comment>
<reference evidence="3 4" key="1">
    <citation type="submission" date="2023-05" db="EMBL/GenBank/DDBJ databases">
        <title>A 100% complete, gapless, phased diploid assembly of the Scenedesmus obliquus UTEX 3031 genome.</title>
        <authorList>
            <person name="Biondi T.C."/>
            <person name="Hanschen E.R."/>
            <person name="Kwon T."/>
            <person name="Eng W."/>
            <person name="Kruse C.P.S."/>
            <person name="Koehler S.I."/>
            <person name="Kunde Y."/>
            <person name="Gleasner C.D."/>
            <person name="You Mak K.T."/>
            <person name="Polle J."/>
            <person name="Hovde B.T."/>
            <person name="Starkenburg S.R."/>
        </authorList>
    </citation>
    <scope>NUCLEOTIDE SEQUENCE [LARGE SCALE GENOMIC DNA]</scope>
    <source>
        <strain evidence="3 4">DOE0152z</strain>
    </source>
</reference>
<dbReference type="Proteomes" id="UP001244341">
    <property type="component" value="Chromosome 1b"/>
</dbReference>
<dbReference type="InterPro" id="IPR011992">
    <property type="entry name" value="EF-hand-dom_pair"/>
</dbReference>
<dbReference type="PANTHER" id="PTHR31495">
    <property type="entry name" value="PEROXYGENASE 3-RELATED"/>
    <property type="match status" value="1"/>
</dbReference>
<evidence type="ECO:0000259" key="2">
    <source>
        <dbReference type="PROSITE" id="PS50222"/>
    </source>
</evidence>
<dbReference type="Pfam" id="PF05042">
    <property type="entry name" value="Caleosin"/>
    <property type="match status" value="1"/>
</dbReference>
<evidence type="ECO:0000256" key="1">
    <source>
        <dbReference type="ARBA" id="ARBA00006765"/>
    </source>
</evidence>
<organism evidence="3 4">
    <name type="scientific">Tetradesmus obliquus</name>
    <name type="common">Green alga</name>
    <name type="synonym">Acutodesmus obliquus</name>
    <dbReference type="NCBI Taxonomy" id="3088"/>
    <lineage>
        <taxon>Eukaryota</taxon>
        <taxon>Viridiplantae</taxon>
        <taxon>Chlorophyta</taxon>
        <taxon>core chlorophytes</taxon>
        <taxon>Chlorophyceae</taxon>
        <taxon>CS clade</taxon>
        <taxon>Sphaeropleales</taxon>
        <taxon>Scenedesmaceae</taxon>
        <taxon>Tetradesmus</taxon>
    </lineage>
</organism>
<dbReference type="SUPFAM" id="SSF47473">
    <property type="entry name" value="EF-hand"/>
    <property type="match status" value="1"/>
</dbReference>
<evidence type="ECO:0000313" key="4">
    <source>
        <dbReference type="Proteomes" id="UP001244341"/>
    </source>
</evidence>
<dbReference type="Gene3D" id="1.10.238.10">
    <property type="entry name" value="EF-hand"/>
    <property type="match status" value="1"/>
</dbReference>
<dbReference type="InterPro" id="IPR002048">
    <property type="entry name" value="EF_hand_dom"/>
</dbReference>
<keyword evidence="4" id="KW-1185">Reference proteome</keyword>
<dbReference type="PANTHER" id="PTHR31495:SF0">
    <property type="entry name" value="BINDING PROTEIN CALEOSIN, PUTATIVE (AFU_ORTHOLOGUE AFUA_5G13750)-RELATED"/>
    <property type="match status" value="1"/>
</dbReference>
<protein>
    <recommendedName>
        <fullName evidence="2">EF-hand domain-containing protein</fullName>
    </recommendedName>
</protein>
<gene>
    <name evidence="3" type="ORF">OEZ85_007543</name>
</gene>
<accession>A0ABY8TGF2</accession>
<name>A0ABY8TGF2_TETOB</name>
<dbReference type="EMBL" id="CP126208">
    <property type="protein sequence ID" value="WIA08080.1"/>
    <property type="molecule type" value="Genomic_DNA"/>
</dbReference>
<dbReference type="InterPro" id="IPR007736">
    <property type="entry name" value="Caleosin-related"/>
</dbReference>
<evidence type="ECO:0000313" key="3">
    <source>
        <dbReference type="EMBL" id="WIA08080.1"/>
    </source>
</evidence>
<sequence length="281" mass="32101">MNSQSCLARPASFSSTVCGARRVSSRRVSVVRRYRDDKKAEHLKEVAQLQEAPVTVKFQPPYDLQDVLPNPGSPRAYNVPDRLHPEEDGAAHSRDRLTVLQQHVEFFDYDKDGVIWPWDTARGFRDIGYNPLISFLAPFFIHSGMSLPTQEGFPNLLFPIHIKNIHKCIHGSDSGSYDHQGRFVPQAFEEMLSKYDKDNKGGLTYKEVMEMVSEQSDLYDVFGRIASTLEWTVTYAGFKDENGVLPREAMRKQFDGSLFHEYAKKMGKSMKEKKGHGKHLQ</sequence>
<dbReference type="PROSITE" id="PS50222">
    <property type="entry name" value="EF_HAND_2"/>
    <property type="match status" value="1"/>
</dbReference>
<feature type="domain" description="EF-hand" evidence="2">
    <location>
        <begin position="183"/>
        <end position="218"/>
    </location>
</feature>
<proteinExistence type="inferred from homology"/>